<evidence type="ECO:0000259" key="1">
    <source>
        <dbReference type="Pfam" id="PF20731"/>
    </source>
</evidence>
<dbReference type="GO" id="GO:0004519">
    <property type="term" value="F:endonuclease activity"/>
    <property type="evidence" value="ECO:0007669"/>
    <property type="project" value="UniProtKB-KW"/>
</dbReference>
<dbReference type="InterPro" id="IPR048923">
    <property type="entry name" value="RE_NgoFVII_C"/>
</dbReference>
<dbReference type="Proteomes" id="UP000009005">
    <property type="component" value="Chromosome"/>
</dbReference>
<evidence type="ECO:0000313" key="3">
    <source>
        <dbReference type="Proteomes" id="UP000009005"/>
    </source>
</evidence>
<dbReference type="RefSeq" id="WP_014849658.1">
    <property type="nucleotide sequence ID" value="NC_018149.1"/>
</dbReference>
<protein>
    <submittedName>
        <fullName evidence="2">Restriction endonuclease</fullName>
    </submittedName>
</protein>
<dbReference type="KEGG" id="mwe:WEN_00725"/>
<organism evidence="2 3">
    <name type="scientific">Mycoplasma wenyonii (strain Massachusetts)</name>
    <name type="common">Eperythrozoon wenyonii</name>
    <dbReference type="NCBI Taxonomy" id="1197325"/>
    <lineage>
        <taxon>Bacteria</taxon>
        <taxon>Bacillati</taxon>
        <taxon>Mycoplasmatota</taxon>
        <taxon>Mollicutes</taxon>
        <taxon>Mycoplasmataceae</taxon>
        <taxon>Mycoplasma</taxon>
    </lineage>
</organism>
<keyword evidence="2" id="KW-0378">Hydrolase</keyword>
<dbReference type="HOGENOM" id="CLU_1347697_0_0_14"/>
<feature type="domain" description="Restriction endonuclease type II NgoFVII C-terminal B3-like DNA-binding" evidence="1">
    <location>
        <begin position="43"/>
        <end position="152"/>
    </location>
</feature>
<reference evidence="2 3" key="1">
    <citation type="journal article" date="2012" name="J. Bacteriol.">
        <title>Complete genome sequence of Mycoplasma wenyonii strain Massachusetts.</title>
        <authorList>
            <person name="Dos Santos A.P."/>
            <person name="Guimaraes A.M."/>
            <person name="do Nascimento N.C."/>
            <person name="Sanmiguel P.J."/>
            <person name="Messick J.B."/>
        </authorList>
    </citation>
    <scope>NUCLEOTIDE SEQUENCE [LARGE SCALE GENOMIC DNA]</scope>
    <source>
        <strain evidence="2 3">Massachusetts</strain>
    </source>
</reference>
<dbReference type="Pfam" id="PF20731">
    <property type="entry name" value="RE_NgoFVII_C"/>
    <property type="match status" value="1"/>
</dbReference>
<gene>
    <name evidence="2" type="ordered locus">WEN_00725</name>
</gene>
<keyword evidence="2" id="KW-0255">Endonuclease</keyword>
<dbReference type="AlphaFoldDB" id="I6Z5V3"/>
<keyword evidence="3" id="KW-1185">Reference proteome</keyword>
<evidence type="ECO:0000313" key="2">
    <source>
        <dbReference type="EMBL" id="AFN64948.1"/>
    </source>
</evidence>
<sequence>MYSYYEISLEEVLNAKVLQTIVFPLTAPTDKEVEGGWEKLDLSKSNLNACYSKPEINERSGQERSWFDVTLTVEGEHDLPPKKEWFYVVTRYGDCFKAHFTGKKTKKLVSLEDRNIIGYFIKSMLVEWELFTELSYCFYDPEGYGIITKEMLEKRMGSKVTLRKTNKTKTDGRGNKRDIWIFSFPIENEEEGWDRLREKSVSNLIKIQTLP</sequence>
<accession>I6Z5V3</accession>
<dbReference type="EMBL" id="CP003703">
    <property type="protein sequence ID" value="AFN64948.1"/>
    <property type="molecule type" value="Genomic_DNA"/>
</dbReference>
<dbReference type="OrthoDB" id="4404208at2"/>
<dbReference type="REBASE" id="53453">
    <property type="entry name" value="MweMORFBP"/>
</dbReference>
<proteinExistence type="predicted"/>
<keyword evidence="2" id="KW-0540">Nuclease</keyword>
<name>I6Z5V3_MYCWM</name>
<dbReference type="PATRIC" id="fig|1197325.3.peg.160"/>